<feature type="region of interest" description="Disordered" evidence="1">
    <location>
        <begin position="1"/>
        <end position="20"/>
    </location>
</feature>
<organism evidence="3 4">
    <name type="scientific">Bifidobacterium myosotis</name>
    <dbReference type="NCBI Taxonomy" id="1630166"/>
    <lineage>
        <taxon>Bacteria</taxon>
        <taxon>Bacillati</taxon>
        <taxon>Actinomycetota</taxon>
        <taxon>Actinomycetes</taxon>
        <taxon>Bifidobacteriales</taxon>
        <taxon>Bifidobacteriaceae</taxon>
        <taxon>Bifidobacterium</taxon>
    </lineage>
</organism>
<feature type="region of interest" description="Disordered" evidence="1">
    <location>
        <begin position="1082"/>
        <end position="1105"/>
    </location>
</feature>
<feature type="compositionally biased region" description="Basic residues" evidence="1">
    <location>
        <begin position="1"/>
        <end position="11"/>
    </location>
</feature>
<feature type="compositionally biased region" description="Acidic residues" evidence="1">
    <location>
        <begin position="1095"/>
        <end position="1105"/>
    </location>
</feature>
<reference evidence="3 4" key="1">
    <citation type="journal article" date="2019" name="Syst. Appl. Microbiol.">
        <title>Characterization of Bifidobacterium species in feaces of the Egyptian fruit bat: Description of B. vespertilionis sp. nov. and B. rousetti sp. nov.</title>
        <authorList>
            <person name="Modesto M."/>
            <person name="Satti M."/>
            <person name="Watanabe K."/>
            <person name="Puglisi E."/>
            <person name="Morelli L."/>
            <person name="Huang C.-H."/>
            <person name="Liou J.-S."/>
            <person name="Miyashita M."/>
            <person name="Tamura T."/>
            <person name="Saito S."/>
            <person name="Mori K."/>
            <person name="Huang L."/>
            <person name="Sciavilla P."/>
            <person name="Sandri C."/>
            <person name="Spiezio C."/>
            <person name="Vitali F."/>
            <person name="Cavalieri D."/>
            <person name="Perpetuini G."/>
            <person name="Tofalo R."/>
            <person name="Bonetti A."/>
            <person name="Arita M."/>
            <person name="Mattarelli P."/>
        </authorList>
    </citation>
    <scope>NUCLEOTIDE SEQUENCE [LARGE SCALE GENOMIC DNA]</scope>
    <source>
        <strain evidence="3 4">RST17</strain>
    </source>
</reference>
<accession>A0A5M9ZL87</accession>
<comment type="caution">
    <text evidence="3">The sequence shown here is derived from an EMBL/GenBank/DDBJ whole genome shotgun (WGS) entry which is preliminary data.</text>
</comment>
<keyword evidence="3" id="KW-0131">Cell cycle</keyword>
<keyword evidence="2" id="KW-0812">Transmembrane</keyword>
<dbReference type="AlphaFoldDB" id="A0A5M9ZL87"/>
<keyword evidence="3" id="KW-0132">Cell division</keyword>
<sequence length="1105" mass="120003">MAYRSRSRTTRRASAEPATSPHTPIRVLGLLLGLGLLLFRLPGATVILLAFTAARFAARRPVLSGKWPNGRPRADGPNERRLEASWRRATGWLTGGLLPTSADCTPAIALAALDWGWITMFPPVDPWRWPAAGVDAAATYLAVMAWWQSRRDLSSTVKGLDTHLRRRRVPWAKSRLPRLLAGVGVGLALGLLAWAASGRLWPAVALMAMGAGIPMIGAHRAAAAAARRDMDSALMVWRWLDALDKPPVQGMPGPVRGTETGADGSRLFMMDVPNAAEWVSENVRKALTPPAQGDGMLVGVAFDGADRTHVVVAVCPVEPPDPAALLADDVMLKSRMTVDEMRMGFMYGALSGRIVRLKTVATRKGAPAVRSFAIDGSNADWTMIGRDWLKDAAPGAFGDWMNMSGLTVTADPGGTHGWISLDREWAKDDWDADAMRPLMSDTLTDPRTHPNPVRYMNLIAEDKSMRDTLTAAYDPARLPCPARIWHDSGYRLADIDRSCAWDIGLTPMSLPQGYTVAQYMKPDLRPAFGESPIADMLPFLDPDGRPRTRMAAFVRAPRGDANRDLPVELRALTGDGEARRLLARVIVSRAAATVLKTPPTVGPAEPLGRGANVVWRMPIRLEGGVTPDDLRKAQERLKSAMGADSTIWQWRDAGHVVLWAGRIPDPDPARWRDRRDAAMLARLALDEAWAASHATGADGRPVTTRDVEPAGGSLLRAGFDLPAGLGPDTAMLRLDAFRATSGYLYARRIPGDAPLTLLLGRTDPLPERCMADWTAMADRTAGSRLPFAVGDDGGVVSFDPRDTPHLLITGQTMSGKTSAAVTLVNAALLRGWRCFVGDPVKNGNDFAAVKDKLDGFAAGLDQCVGMLKWVDEEGRRRLDLQKRYGAQNIDALPDDARPPRIIVFLDEFVSLLELSKGSKVNRTGDPDVDNAILMDQWRDTCKRAIGVAVSHILTQHRSQGITLILGSQMMKTDSMGALPDAGLAKAQLGRLFIGAGETTGNLSPRNVSEGNRLIRQQMGSGGMPKGRGLYERMGRGIQMVQCWWCGTNDDVAAHTAALPDGDRPDWTALMPARPRLVGVVDETEEHEPDRTVAVDDADDDDWSLE</sequence>
<evidence type="ECO:0000313" key="3">
    <source>
        <dbReference type="EMBL" id="KAA8828199.1"/>
    </source>
</evidence>
<dbReference type="EMBL" id="RZUH01000004">
    <property type="protein sequence ID" value="KAA8828199.1"/>
    <property type="molecule type" value="Genomic_DNA"/>
</dbReference>
<evidence type="ECO:0000256" key="1">
    <source>
        <dbReference type="SAM" id="MobiDB-lite"/>
    </source>
</evidence>
<proteinExistence type="predicted"/>
<keyword evidence="2" id="KW-1133">Transmembrane helix</keyword>
<dbReference type="RefSeq" id="WP_150379367.1">
    <property type="nucleotide sequence ID" value="NZ_RZUH01000004.1"/>
</dbReference>
<dbReference type="Proteomes" id="UP000410049">
    <property type="component" value="Unassembled WGS sequence"/>
</dbReference>
<evidence type="ECO:0000313" key="4">
    <source>
        <dbReference type="Proteomes" id="UP000410049"/>
    </source>
</evidence>
<dbReference type="Gene3D" id="3.40.50.300">
    <property type="entry name" value="P-loop containing nucleotide triphosphate hydrolases"/>
    <property type="match status" value="1"/>
</dbReference>
<keyword evidence="2" id="KW-0472">Membrane</keyword>
<feature type="transmembrane region" description="Helical" evidence="2">
    <location>
        <begin position="176"/>
        <end position="194"/>
    </location>
</feature>
<name>A0A5M9ZL87_9BIFI</name>
<dbReference type="SUPFAM" id="SSF52540">
    <property type="entry name" value="P-loop containing nucleoside triphosphate hydrolases"/>
    <property type="match status" value="1"/>
</dbReference>
<dbReference type="GO" id="GO:0051301">
    <property type="term" value="P:cell division"/>
    <property type="evidence" value="ECO:0007669"/>
    <property type="project" value="UniProtKB-KW"/>
</dbReference>
<dbReference type="CDD" id="cd01127">
    <property type="entry name" value="TrwB_TraG_TraD_VirD4"/>
    <property type="match status" value="1"/>
</dbReference>
<gene>
    <name evidence="3" type="ORF">EMO91_07115</name>
</gene>
<evidence type="ECO:0000256" key="2">
    <source>
        <dbReference type="SAM" id="Phobius"/>
    </source>
</evidence>
<protein>
    <submittedName>
        <fullName evidence="3">Cell division protein FtsK</fullName>
    </submittedName>
</protein>
<dbReference type="InterPro" id="IPR027417">
    <property type="entry name" value="P-loop_NTPase"/>
</dbReference>